<dbReference type="InterPro" id="IPR009057">
    <property type="entry name" value="Homeodomain-like_sf"/>
</dbReference>
<keyword evidence="1" id="KW-0678">Repressor</keyword>
<dbReference type="PRINTS" id="PR00455">
    <property type="entry name" value="HTHTETR"/>
</dbReference>
<dbReference type="InterPro" id="IPR003012">
    <property type="entry name" value="Tet_transcr_reg_TetR"/>
</dbReference>
<dbReference type="InterPro" id="IPR001647">
    <property type="entry name" value="HTH_TetR"/>
</dbReference>
<evidence type="ECO:0000256" key="3">
    <source>
        <dbReference type="ARBA" id="ARBA00023125"/>
    </source>
</evidence>
<evidence type="ECO:0000256" key="4">
    <source>
        <dbReference type="ARBA" id="ARBA00023163"/>
    </source>
</evidence>
<dbReference type="Gene3D" id="1.10.10.60">
    <property type="entry name" value="Homeodomain-like"/>
    <property type="match status" value="1"/>
</dbReference>
<accession>A0ABU9W5J9</accession>
<dbReference type="EMBL" id="JBCLVG010000002">
    <property type="protein sequence ID" value="MEN1947277.1"/>
    <property type="molecule type" value="Genomic_DNA"/>
</dbReference>
<keyword evidence="4" id="KW-0804">Transcription</keyword>
<evidence type="ECO:0000259" key="6">
    <source>
        <dbReference type="PROSITE" id="PS50977"/>
    </source>
</evidence>
<proteinExistence type="predicted"/>
<feature type="domain" description="HTH tetR-type" evidence="6">
    <location>
        <begin position="13"/>
        <end position="73"/>
    </location>
</feature>
<dbReference type="PROSITE" id="PS50977">
    <property type="entry name" value="HTH_TETR_2"/>
    <property type="match status" value="1"/>
</dbReference>
<dbReference type="PANTHER" id="PTHR30055">
    <property type="entry name" value="HTH-TYPE TRANSCRIPTIONAL REGULATOR RUTR"/>
    <property type="match status" value="1"/>
</dbReference>
<evidence type="ECO:0000256" key="1">
    <source>
        <dbReference type="ARBA" id="ARBA00022491"/>
    </source>
</evidence>
<dbReference type="RefSeq" id="WP_342114358.1">
    <property type="nucleotide sequence ID" value="NZ_JBCAUN010000002.1"/>
</dbReference>
<evidence type="ECO:0000256" key="2">
    <source>
        <dbReference type="ARBA" id="ARBA00023015"/>
    </source>
</evidence>
<dbReference type="InterPro" id="IPR036271">
    <property type="entry name" value="Tet_transcr_reg_TetR-rel_C_sf"/>
</dbReference>
<keyword evidence="8" id="KW-1185">Reference proteome</keyword>
<dbReference type="SUPFAM" id="SSF46689">
    <property type="entry name" value="Homeodomain-like"/>
    <property type="match status" value="1"/>
</dbReference>
<evidence type="ECO:0000256" key="5">
    <source>
        <dbReference type="PROSITE-ProRule" id="PRU00335"/>
    </source>
</evidence>
<organism evidence="7 8">
    <name type="scientific">Leifsonia stereocauli</name>
    <dbReference type="NCBI Taxonomy" id="3134136"/>
    <lineage>
        <taxon>Bacteria</taxon>
        <taxon>Bacillati</taxon>
        <taxon>Actinomycetota</taxon>
        <taxon>Actinomycetes</taxon>
        <taxon>Micrococcales</taxon>
        <taxon>Microbacteriaceae</taxon>
        <taxon>Leifsonia</taxon>
    </lineage>
</organism>
<dbReference type="InterPro" id="IPR004111">
    <property type="entry name" value="Repressor_TetR_C"/>
</dbReference>
<evidence type="ECO:0000313" key="7">
    <source>
        <dbReference type="EMBL" id="MEN1947277.1"/>
    </source>
</evidence>
<dbReference type="InterPro" id="IPR050109">
    <property type="entry name" value="HTH-type_TetR-like_transc_reg"/>
</dbReference>
<dbReference type="Pfam" id="PF02909">
    <property type="entry name" value="TetR_C_1"/>
    <property type="match status" value="1"/>
</dbReference>
<dbReference type="SUPFAM" id="SSF48498">
    <property type="entry name" value="Tetracyclin repressor-like, C-terminal domain"/>
    <property type="match status" value="1"/>
</dbReference>
<dbReference type="Gene3D" id="1.10.357.10">
    <property type="entry name" value="Tetracycline Repressor, domain 2"/>
    <property type="match status" value="1"/>
</dbReference>
<keyword evidence="3 5" id="KW-0238">DNA-binding</keyword>
<name>A0ABU9W5J9_9MICO</name>
<sequence>MGDEKRRPGPERAFTDAQVVTVALELLDEGGAEAVSIRRIAARIGVAPNAIYTYFPDKAALLRAVVDRLIGESDTAVLGRAETAWRDRLRTVALDIRGALLAHPGSAALLMGSPIDGPNSLALGEAMLGLLADAGLAPDDAARASYAIIVYVLGAIALEAAEVDQTAAVPSEEERITERRATFAAVPAEHFPLSAASAEVMARYIGTEQFTWGLDRLLDGFERLALGR</sequence>
<keyword evidence="2" id="KW-0805">Transcription regulation</keyword>
<dbReference type="Proteomes" id="UP001425155">
    <property type="component" value="Unassembled WGS sequence"/>
</dbReference>
<dbReference type="PRINTS" id="PR00400">
    <property type="entry name" value="TETREPRESSOR"/>
</dbReference>
<gene>
    <name evidence="7" type="ORF">WJX64_12030</name>
</gene>
<comment type="caution">
    <text evidence="7">The sequence shown here is derived from an EMBL/GenBank/DDBJ whole genome shotgun (WGS) entry which is preliminary data.</text>
</comment>
<protein>
    <submittedName>
        <fullName evidence="7">TetR/AcrR family transcriptional regulator</fullName>
    </submittedName>
</protein>
<dbReference type="PANTHER" id="PTHR30055:SF151">
    <property type="entry name" value="TRANSCRIPTIONAL REGULATORY PROTEIN"/>
    <property type="match status" value="1"/>
</dbReference>
<feature type="DNA-binding region" description="H-T-H motif" evidence="5">
    <location>
        <begin position="36"/>
        <end position="55"/>
    </location>
</feature>
<evidence type="ECO:0000313" key="8">
    <source>
        <dbReference type="Proteomes" id="UP001425155"/>
    </source>
</evidence>
<reference evidence="7 8" key="1">
    <citation type="submission" date="2024-03" db="EMBL/GenBank/DDBJ databases">
        <title>YIM 134122 draft genome.</title>
        <authorList>
            <person name="Zuo S."/>
            <person name="Xiong L."/>
        </authorList>
    </citation>
    <scope>NUCLEOTIDE SEQUENCE [LARGE SCALE GENOMIC DNA]</scope>
    <source>
        <strain evidence="7 8">YIM 134122</strain>
    </source>
</reference>
<dbReference type="Pfam" id="PF00440">
    <property type="entry name" value="TetR_N"/>
    <property type="match status" value="1"/>
</dbReference>